<reference evidence="2 3" key="1">
    <citation type="submission" date="2016-06" db="EMBL/GenBank/DDBJ databases">
        <authorList>
            <person name="Kjaerup R.B."/>
            <person name="Dalgaard T.S."/>
            <person name="Juul-Madsen H.R."/>
        </authorList>
    </citation>
    <scope>NUCLEOTIDE SEQUENCE [LARGE SCALE GENOMIC DNA]</scope>
</reference>
<dbReference type="EMBL" id="LT853695">
    <property type="protein sequence ID" value="SMQ49663.1"/>
    <property type="molecule type" value="Genomic_DNA"/>
</dbReference>
<evidence type="ECO:0000256" key="1">
    <source>
        <dbReference type="SAM" id="MobiDB-lite"/>
    </source>
</evidence>
<proteinExistence type="predicted"/>
<name>A0A1X7RQH7_ZYMT9</name>
<feature type="region of interest" description="Disordered" evidence="1">
    <location>
        <begin position="93"/>
        <end position="120"/>
    </location>
</feature>
<gene>
    <name evidence="2" type="ORF">ZT3D7_G4814</name>
</gene>
<feature type="compositionally biased region" description="Basic and acidic residues" evidence="1">
    <location>
        <begin position="455"/>
        <end position="469"/>
    </location>
</feature>
<protein>
    <submittedName>
        <fullName evidence="2">Uncharacterized protein</fullName>
    </submittedName>
</protein>
<feature type="region of interest" description="Disordered" evidence="1">
    <location>
        <begin position="32"/>
        <end position="61"/>
    </location>
</feature>
<dbReference type="AlphaFoldDB" id="A0A1X7RQH7"/>
<evidence type="ECO:0000313" key="3">
    <source>
        <dbReference type="Proteomes" id="UP000215127"/>
    </source>
</evidence>
<evidence type="ECO:0000313" key="2">
    <source>
        <dbReference type="EMBL" id="SMQ49663.1"/>
    </source>
</evidence>
<feature type="region of interest" description="Disordered" evidence="1">
    <location>
        <begin position="421"/>
        <end position="507"/>
    </location>
</feature>
<accession>A0A1X7RQH7</accession>
<sequence length="507" mass="55289">MAAARKKTTATYHTIRERDSVRSEAKLRFKPKMTVRTTSPAVSNEDLPSCADETPIRGPEDNDKAIPVVFEAFPIAADFKGPAAAATIVPEDCTGSSTSLRPDPLKPAQLSKPLPSMQSVLDVPPHLTERRATTPVQRDHLPHQSSGMSPTPFVVQQPFIFGANQVSVPLAASSSEPRLCFFGTNRANNLASTHAKTKSEQNFAFGSSKSWDQRASAMDTKSPFDASPGGNRKLVAEIVHKAWLQLQTWHDLFGRGSREFNLQLQTVEGREKVMDLIAGLMHVADYLNGGTTDWGYALGALWVAGEAEEILKEVHDISVILKDLGVGKYGVPLKEEAGKEVIRVEEAVRSCAENRKRLMDVQANDKKRYLARQATSHVARPESGPKAGLGSNSLDAMRVRTESHTDLVFAYARPLDGNGEFRLPPLASNEQEIPGRRSTGESGDDMLDVPADLDAASHKPEEPRTEQKAFKVSYAAPEYSSDSSNDAEDWEAEISDSDSEDGGVKLV</sequence>
<dbReference type="Proteomes" id="UP000215127">
    <property type="component" value="Chromosome 4"/>
</dbReference>
<feature type="compositionally biased region" description="Acidic residues" evidence="1">
    <location>
        <begin position="485"/>
        <end position="501"/>
    </location>
</feature>
<organism evidence="2 3">
    <name type="scientific">Zymoseptoria tritici (strain ST99CH_3D7)</name>
    <dbReference type="NCBI Taxonomy" id="1276538"/>
    <lineage>
        <taxon>Eukaryota</taxon>
        <taxon>Fungi</taxon>
        <taxon>Dikarya</taxon>
        <taxon>Ascomycota</taxon>
        <taxon>Pezizomycotina</taxon>
        <taxon>Dothideomycetes</taxon>
        <taxon>Dothideomycetidae</taxon>
        <taxon>Mycosphaerellales</taxon>
        <taxon>Mycosphaerellaceae</taxon>
        <taxon>Zymoseptoria</taxon>
    </lineage>
</organism>
<keyword evidence="3" id="KW-1185">Reference proteome</keyword>